<dbReference type="Pfam" id="PF00072">
    <property type="entry name" value="Response_reg"/>
    <property type="match status" value="1"/>
</dbReference>
<dbReference type="InterPro" id="IPR000160">
    <property type="entry name" value="GGDEF_dom"/>
</dbReference>
<dbReference type="GO" id="GO:0043709">
    <property type="term" value="P:cell adhesion involved in single-species biofilm formation"/>
    <property type="evidence" value="ECO:0007669"/>
    <property type="project" value="TreeGrafter"/>
</dbReference>
<dbReference type="AlphaFoldDB" id="A0A6M1TX98"/>
<evidence type="ECO:0000259" key="4">
    <source>
        <dbReference type="PROSITE" id="PS50110"/>
    </source>
</evidence>
<dbReference type="InterPro" id="IPR043128">
    <property type="entry name" value="Rev_trsase/Diguanyl_cyclase"/>
</dbReference>
<dbReference type="SUPFAM" id="SSF55073">
    <property type="entry name" value="Nucleotide cyclase"/>
    <property type="match status" value="1"/>
</dbReference>
<keyword evidence="7" id="KW-1185">Reference proteome</keyword>
<evidence type="ECO:0000313" key="7">
    <source>
        <dbReference type="Proteomes" id="UP000474758"/>
    </source>
</evidence>
<comment type="caution">
    <text evidence="6">The sequence shown here is derived from an EMBL/GenBank/DDBJ whole genome shotgun (WGS) entry which is preliminary data.</text>
</comment>
<keyword evidence="3" id="KW-0597">Phosphoprotein</keyword>
<feature type="modified residue" description="4-aspartylphosphate" evidence="3">
    <location>
        <position position="53"/>
    </location>
</feature>
<dbReference type="SMART" id="SM00267">
    <property type="entry name" value="GGDEF"/>
    <property type="match status" value="1"/>
</dbReference>
<dbReference type="PANTHER" id="PTHR45138:SF9">
    <property type="entry name" value="DIGUANYLATE CYCLASE DGCM-RELATED"/>
    <property type="match status" value="1"/>
</dbReference>
<dbReference type="Gene3D" id="3.30.70.270">
    <property type="match status" value="1"/>
</dbReference>
<dbReference type="InterPro" id="IPR050469">
    <property type="entry name" value="Diguanylate_Cyclase"/>
</dbReference>
<dbReference type="SUPFAM" id="SSF52172">
    <property type="entry name" value="CheY-like"/>
    <property type="match status" value="1"/>
</dbReference>
<dbReference type="GO" id="GO:0005886">
    <property type="term" value="C:plasma membrane"/>
    <property type="evidence" value="ECO:0007669"/>
    <property type="project" value="TreeGrafter"/>
</dbReference>
<dbReference type="EC" id="2.7.7.65" evidence="1"/>
<protein>
    <recommendedName>
        <fullName evidence="1">diguanylate cyclase</fullName>
        <ecNumber evidence="1">2.7.7.65</ecNumber>
    </recommendedName>
</protein>
<gene>
    <name evidence="6" type="ORF">G5V65_18915</name>
</gene>
<dbReference type="EMBL" id="JAALFE010000027">
    <property type="protein sequence ID" value="NGQ92968.1"/>
    <property type="molecule type" value="Genomic_DNA"/>
</dbReference>
<evidence type="ECO:0000313" key="6">
    <source>
        <dbReference type="EMBL" id="NGQ92968.1"/>
    </source>
</evidence>
<dbReference type="PROSITE" id="PS50887">
    <property type="entry name" value="GGDEF"/>
    <property type="match status" value="1"/>
</dbReference>
<accession>A0A6M1TX98</accession>
<dbReference type="FunFam" id="3.30.70.270:FF:000001">
    <property type="entry name" value="Diguanylate cyclase domain protein"/>
    <property type="match status" value="1"/>
</dbReference>
<evidence type="ECO:0000256" key="2">
    <source>
        <dbReference type="ARBA" id="ARBA00034247"/>
    </source>
</evidence>
<dbReference type="InterPro" id="IPR011006">
    <property type="entry name" value="CheY-like_superfamily"/>
</dbReference>
<dbReference type="PANTHER" id="PTHR45138">
    <property type="entry name" value="REGULATORY COMPONENTS OF SENSORY TRANSDUCTION SYSTEM"/>
    <property type="match status" value="1"/>
</dbReference>
<dbReference type="RefSeq" id="WP_165053351.1">
    <property type="nucleotide sequence ID" value="NZ_JAALFE010000027.1"/>
</dbReference>
<evidence type="ECO:0000259" key="5">
    <source>
        <dbReference type="PROSITE" id="PS50887"/>
    </source>
</evidence>
<name>A0A6M1TX98_9RHOB</name>
<dbReference type="PROSITE" id="PS50110">
    <property type="entry name" value="RESPONSE_REGULATORY"/>
    <property type="match status" value="1"/>
</dbReference>
<dbReference type="Gene3D" id="3.40.50.2300">
    <property type="match status" value="1"/>
</dbReference>
<dbReference type="InterPro" id="IPR001789">
    <property type="entry name" value="Sig_transdc_resp-reg_receiver"/>
</dbReference>
<dbReference type="NCBIfam" id="TIGR00254">
    <property type="entry name" value="GGDEF"/>
    <property type="match status" value="1"/>
</dbReference>
<dbReference type="Pfam" id="PF00990">
    <property type="entry name" value="GGDEF"/>
    <property type="match status" value="1"/>
</dbReference>
<dbReference type="GO" id="GO:0052621">
    <property type="term" value="F:diguanylate cyclase activity"/>
    <property type="evidence" value="ECO:0007669"/>
    <property type="project" value="UniProtKB-EC"/>
</dbReference>
<evidence type="ECO:0000256" key="3">
    <source>
        <dbReference type="PROSITE-ProRule" id="PRU00169"/>
    </source>
</evidence>
<proteinExistence type="predicted"/>
<dbReference type="Proteomes" id="UP000474758">
    <property type="component" value="Unassembled WGS sequence"/>
</dbReference>
<evidence type="ECO:0000256" key="1">
    <source>
        <dbReference type="ARBA" id="ARBA00012528"/>
    </source>
</evidence>
<dbReference type="CDD" id="cd01949">
    <property type="entry name" value="GGDEF"/>
    <property type="match status" value="1"/>
</dbReference>
<organism evidence="6 7">
    <name type="scientific">Paragemmobacter kunshanensis</name>
    <dbReference type="NCBI Taxonomy" id="2583234"/>
    <lineage>
        <taxon>Bacteria</taxon>
        <taxon>Pseudomonadati</taxon>
        <taxon>Pseudomonadota</taxon>
        <taxon>Alphaproteobacteria</taxon>
        <taxon>Rhodobacterales</taxon>
        <taxon>Paracoccaceae</taxon>
        <taxon>Paragemmobacter</taxon>
    </lineage>
</organism>
<dbReference type="GO" id="GO:1902201">
    <property type="term" value="P:negative regulation of bacterial-type flagellum-dependent cell motility"/>
    <property type="evidence" value="ECO:0007669"/>
    <property type="project" value="TreeGrafter"/>
</dbReference>
<reference evidence="6 7" key="1">
    <citation type="submission" date="2020-02" db="EMBL/GenBank/DDBJ databases">
        <title>Rhodobacter translucens sp. nov., a novel bacterium isolated from activated sludge.</title>
        <authorList>
            <person name="Liu J."/>
        </authorList>
    </citation>
    <scope>NUCLEOTIDE SEQUENCE [LARGE SCALE GENOMIC DNA]</scope>
    <source>
        <strain evidence="6 7">HX-7-19</strain>
    </source>
</reference>
<dbReference type="GO" id="GO:0000160">
    <property type="term" value="P:phosphorelay signal transduction system"/>
    <property type="evidence" value="ECO:0007669"/>
    <property type="project" value="InterPro"/>
</dbReference>
<feature type="domain" description="GGDEF" evidence="5">
    <location>
        <begin position="309"/>
        <end position="442"/>
    </location>
</feature>
<sequence length="444" mass="47711">MAGRILIVDDVATNRIVMKVRLATSRHATLLAADGIEALRLTRECHPDLVLLDLDLPAMDGLSVLRALRADPASRDIPVIVHTATPLAEARLAALRAGADDVFAKPADERLLLARIRNLLRRRDPAETMQSPLFALQEQADPFDWPGLVAMTGFAAEGGHRLARLLAPLLPHRLHPVAAAGLPADPPDAWLIDATAGPVNPAYALLSELRSAPDSRHTGIAVLTDGPDSAAMAYDLGADEAICPRSQPEEMALRLNAMIARSRAAARHRAQLRDNVRLAMIDPLTGLFNRRYALRRMGEMSLGSVGGGIGTATMIVDIDRFKQINDRFGHAAGDAVLVEVARRLQDHLTEDDLIARIGGEEFLIALPDRALTQARDLADRLRAAIHDRPIALAAGEAVTLTISIGLCLAPPGTLPDDAIDRADRALMSAKLQGRNRVIVGRSAA</sequence>
<comment type="catalytic activity">
    <reaction evidence="2">
        <text>2 GTP = 3',3'-c-di-GMP + 2 diphosphate</text>
        <dbReference type="Rhea" id="RHEA:24898"/>
        <dbReference type="ChEBI" id="CHEBI:33019"/>
        <dbReference type="ChEBI" id="CHEBI:37565"/>
        <dbReference type="ChEBI" id="CHEBI:58805"/>
        <dbReference type="EC" id="2.7.7.65"/>
    </reaction>
</comment>
<dbReference type="InterPro" id="IPR029787">
    <property type="entry name" value="Nucleotide_cyclase"/>
</dbReference>
<feature type="domain" description="Response regulatory" evidence="4">
    <location>
        <begin position="4"/>
        <end position="120"/>
    </location>
</feature>
<dbReference type="SMART" id="SM00448">
    <property type="entry name" value="REC"/>
    <property type="match status" value="1"/>
</dbReference>